<keyword evidence="3" id="KW-0175">Coiled coil</keyword>
<dbReference type="PROSITE" id="PS50081">
    <property type="entry name" value="ZF_DAG_PE_2"/>
    <property type="match status" value="1"/>
</dbReference>
<evidence type="ECO:0000256" key="2">
    <source>
        <dbReference type="ARBA" id="ARBA00022833"/>
    </source>
</evidence>
<dbReference type="Proteomes" id="UP000193642">
    <property type="component" value="Unassembled WGS sequence"/>
</dbReference>
<evidence type="ECO:0000259" key="4">
    <source>
        <dbReference type="PROSITE" id="PS50081"/>
    </source>
</evidence>
<dbReference type="GO" id="GO:0008270">
    <property type="term" value="F:zinc ion binding"/>
    <property type="evidence" value="ECO:0007669"/>
    <property type="project" value="UniProtKB-KW"/>
</dbReference>
<dbReference type="Gene3D" id="3.30.60.20">
    <property type="match status" value="1"/>
</dbReference>
<dbReference type="SUPFAM" id="SSF57889">
    <property type="entry name" value="Cysteine-rich domain"/>
    <property type="match status" value="1"/>
</dbReference>
<evidence type="ECO:0000313" key="5">
    <source>
        <dbReference type="EMBL" id="ORY45711.1"/>
    </source>
</evidence>
<evidence type="ECO:0000313" key="6">
    <source>
        <dbReference type="Proteomes" id="UP000193642"/>
    </source>
</evidence>
<evidence type="ECO:0000256" key="1">
    <source>
        <dbReference type="ARBA" id="ARBA00022723"/>
    </source>
</evidence>
<dbReference type="GO" id="GO:0007200">
    <property type="term" value="P:phospholipase C-activating G protein-coupled receptor signaling pathway"/>
    <property type="evidence" value="ECO:0007669"/>
    <property type="project" value="TreeGrafter"/>
</dbReference>
<dbReference type="SMART" id="SM00109">
    <property type="entry name" value="C1"/>
    <property type="match status" value="1"/>
</dbReference>
<proteinExistence type="predicted"/>
<dbReference type="PANTHER" id="PTHR22968">
    <property type="entry name" value="PROTEIN KINASE C, MU"/>
    <property type="match status" value="1"/>
</dbReference>
<gene>
    <name evidence="5" type="ORF">BCR33DRAFT_173105</name>
</gene>
<dbReference type="GO" id="GO:0004674">
    <property type="term" value="F:protein serine/threonine kinase activity"/>
    <property type="evidence" value="ECO:0007669"/>
    <property type="project" value="UniProtKB-KW"/>
</dbReference>
<dbReference type="Pfam" id="PF00130">
    <property type="entry name" value="C1_1"/>
    <property type="match status" value="1"/>
</dbReference>
<dbReference type="GO" id="GO:0005829">
    <property type="term" value="C:cytosol"/>
    <property type="evidence" value="ECO:0007669"/>
    <property type="project" value="TreeGrafter"/>
</dbReference>
<dbReference type="InterPro" id="IPR002219">
    <property type="entry name" value="PKC_DAG/PE"/>
</dbReference>
<dbReference type="EMBL" id="MCGO01000019">
    <property type="protein sequence ID" value="ORY45711.1"/>
    <property type="molecule type" value="Genomic_DNA"/>
</dbReference>
<keyword evidence="2" id="KW-0862">Zinc</keyword>
<feature type="domain" description="Phorbol-ester/DAG-type" evidence="4">
    <location>
        <begin position="15"/>
        <end position="65"/>
    </location>
</feature>
<dbReference type="AlphaFoldDB" id="A0A1Y2CF84"/>
<feature type="coiled-coil region" evidence="3">
    <location>
        <begin position="87"/>
        <end position="121"/>
    </location>
</feature>
<comment type="caution">
    <text evidence="5">The sequence shown here is derived from an EMBL/GenBank/DDBJ whole genome shotgun (WGS) entry which is preliminary data.</text>
</comment>
<protein>
    <recommendedName>
        <fullName evidence="4">Phorbol-ester/DAG-type domain-containing protein</fullName>
    </recommendedName>
</protein>
<dbReference type="CDD" id="cd00029">
    <property type="entry name" value="C1"/>
    <property type="match status" value="1"/>
</dbReference>
<sequence length="305" mass="34892">MSSSGSVLSSTSTEEHQFFPHTFMKPTFCQICNKFIWGIAKQGLQCNQCGLDAHYRCATATRNACHTGLKDMSSKDTLVVPPVLVSFEDQVRKLYELQAQIEDARNDCIRLEEQMQAEKFRDPKRYKTLQSWLISAEIAFRNVQAEGFELEKQLKDIVEAKREQTKLRRITTIDKLNSLSDMSTILLNDCERLNNLMIQERDPEKLKLLTEELELAKLSVDATKEKMDLLYAQHQKKISQARENAVIPISTPLPTENVEPINVDWTVYMSYCALNSVDAYEKGHVPTYNACGVGSFMCNTKHTFF</sequence>
<name>A0A1Y2CF84_9FUNG</name>
<evidence type="ECO:0000256" key="3">
    <source>
        <dbReference type="SAM" id="Coils"/>
    </source>
</evidence>
<dbReference type="OrthoDB" id="74314at2759"/>
<dbReference type="InterPro" id="IPR046349">
    <property type="entry name" value="C1-like_sf"/>
</dbReference>
<reference evidence="5 6" key="1">
    <citation type="submission" date="2016-07" db="EMBL/GenBank/DDBJ databases">
        <title>Pervasive Adenine N6-methylation of Active Genes in Fungi.</title>
        <authorList>
            <consortium name="DOE Joint Genome Institute"/>
            <person name="Mondo S.J."/>
            <person name="Dannebaum R.O."/>
            <person name="Kuo R.C."/>
            <person name="Labutti K."/>
            <person name="Haridas S."/>
            <person name="Kuo A."/>
            <person name="Salamov A."/>
            <person name="Ahrendt S.R."/>
            <person name="Lipzen A."/>
            <person name="Sullivan W."/>
            <person name="Andreopoulos W.B."/>
            <person name="Clum A."/>
            <person name="Lindquist E."/>
            <person name="Daum C."/>
            <person name="Ramamoorthy G.K."/>
            <person name="Gryganskyi A."/>
            <person name="Culley D."/>
            <person name="Magnuson J.K."/>
            <person name="James T.Y."/>
            <person name="O'Malley M.A."/>
            <person name="Stajich J.E."/>
            <person name="Spatafora J.W."/>
            <person name="Visel A."/>
            <person name="Grigoriev I.V."/>
        </authorList>
    </citation>
    <scope>NUCLEOTIDE SEQUENCE [LARGE SCALE GENOMIC DNA]</scope>
    <source>
        <strain evidence="5 6">JEL800</strain>
    </source>
</reference>
<dbReference type="InterPro" id="IPR020454">
    <property type="entry name" value="DAG/PE-bd"/>
</dbReference>
<feature type="coiled-coil region" evidence="3">
    <location>
        <begin position="206"/>
        <end position="244"/>
    </location>
</feature>
<keyword evidence="6" id="KW-1185">Reference proteome</keyword>
<dbReference type="PANTHER" id="PTHR22968:SF14">
    <property type="entry name" value="PROTEIN KINASE C"/>
    <property type="match status" value="1"/>
</dbReference>
<keyword evidence="1" id="KW-0479">Metal-binding</keyword>
<accession>A0A1Y2CF84</accession>
<dbReference type="GO" id="GO:0035556">
    <property type="term" value="P:intracellular signal transduction"/>
    <property type="evidence" value="ECO:0007669"/>
    <property type="project" value="TreeGrafter"/>
</dbReference>
<dbReference type="PROSITE" id="PS00479">
    <property type="entry name" value="ZF_DAG_PE_1"/>
    <property type="match status" value="1"/>
</dbReference>
<organism evidence="5 6">
    <name type="scientific">Rhizoclosmatium globosum</name>
    <dbReference type="NCBI Taxonomy" id="329046"/>
    <lineage>
        <taxon>Eukaryota</taxon>
        <taxon>Fungi</taxon>
        <taxon>Fungi incertae sedis</taxon>
        <taxon>Chytridiomycota</taxon>
        <taxon>Chytridiomycota incertae sedis</taxon>
        <taxon>Chytridiomycetes</taxon>
        <taxon>Chytridiales</taxon>
        <taxon>Chytriomycetaceae</taxon>
        <taxon>Rhizoclosmatium</taxon>
    </lineage>
</organism>
<dbReference type="STRING" id="329046.A0A1Y2CF84"/>
<dbReference type="PRINTS" id="PR00008">
    <property type="entry name" value="DAGPEDOMAIN"/>
</dbReference>
<dbReference type="GO" id="GO:0016020">
    <property type="term" value="C:membrane"/>
    <property type="evidence" value="ECO:0007669"/>
    <property type="project" value="UniProtKB-SubCell"/>
</dbReference>